<organism evidence="1 2">
    <name type="scientific">Corchorus capsularis</name>
    <name type="common">Jute</name>
    <dbReference type="NCBI Taxonomy" id="210143"/>
    <lineage>
        <taxon>Eukaryota</taxon>
        <taxon>Viridiplantae</taxon>
        <taxon>Streptophyta</taxon>
        <taxon>Embryophyta</taxon>
        <taxon>Tracheophyta</taxon>
        <taxon>Spermatophyta</taxon>
        <taxon>Magnoliopsida</taxon>
        <taxon>eudicotyledons</taxon>
        <taxon>Gunneridae</taxon>
        <taxon>Pentapetalae</taxon>
        <taxon>rosids</taxon>
        <taxon>malvids</taxon>
        <taxon>Malvales</taxon>
        <taxon>Malvaceae</taxon>
        <taxon>Grewioideae</taxon>
        <taxon>Apeibeae</taxon>
        <taxon>Corchorus</taxon>
    </lineage>
</organism>
<protein>
    <submittedName>
        <fullName evidence="1">Uncharacterized protein</fullName>
    </submittedName>
</protein>
<dbReference type="Gramene" id="OMO69028">
    <property type="protein sequence ID" value="OMO69028"/>
    <property type="gene ID" value="CCACVL1_19682"/>
</dbReference>
<sequence length="43" mass="5197">MNRYRTEKPITPTSHTDLHRKNRLHRIVCTVYDSVRSVFAHPY</sequence>
<dbReference type="EMBL" id="AWWV01012114">
    <property type="protein sequence ID" value="OMO69028.1"/>
    <property type="molecule type" value="Genomic_DNA"/>
</dbReference>
<dbReference type="Proteomes" id="UP000188268">
    <property type="component" value="Unassembled WGS sequence"/>
</dbReference>
<gene>
    <name evidence="1" type="ORF">CCACVL1_19682</name>
</gene>
<name>A0A1R3HFI9_COCAP</name>
<dbReference type="AlphaFoldDB" id="A0A1R3HFI9"/>
<reference evidence="1 2" key="1">
    <citation type="submission" date="2013-09" db="EMBL/GenBank/DDBJ databases">
        <title>Corchorus capsularis genome sequencing.</title>
        <authorList>
            <person name="Alam M."/>
            <person name="Haque M.S."/>
            <person name="Islam M.S."/>
            <person name="Emdad E.M."/>
            <person name="Islam M.M."/>
            <person name="Ahmed B."/>
            <person name="Halim A."/>
            <person name="Hossen Q.M.M."/>
            <person name="Hossain M.Z."/>
            <person name="Ahmed R."/>
            <person name="Khan M.M."/>
            <person name="Islam R."/>
            <person name="Rashid M.M."/>
            <person name="Khan S.A."/>
            <person name="Rahman M.S."/>
            <person name="Alam M."/>
        </authorList>
    </citation>
    <scope>NUCLEOTIDE SEQUENCE [LARGE SCALE GENOMIC DNA]</scope>
    <source>
        <strain evidence="2">cv. CVL-1</strain>
        <tissue evidence="1">Whole seedling</tissue>
    </source>
</reference>
<evidence type="ECO:0000313" key="2">
    <source>
        <dbReference type="Proteomes" id="UP000188268"/>
    </source>
</evidence>
<keyword evidence="2" id="KW-1185">Reference proteome</keyword>
<evidence type="ECO:0000313" key="1">
    <source>
        <dbReference type="EMBL" id="OMO69028.1"/>
    </source>
</evidence>
<proteinExistence type="predicted"/>
<accession>A0A1R3HFI9</accession>
<comment type="caution">
    <text evidence="1">The sequence shown here is derived from an EMBL/GenBank/DDBJ whole genome shotgun (WGS) entry which is preliminary data.</text>
</comment>